<organism evidence="2 3">
    <name type="scientific">Aspergillus pseudoustus</name>
    <dbReference type="NCBI Taxonomy" id="1810923"/>
    <lineage>
        <taxon>Eukaryota</taxon>
        <taxon>Fungi</taxon>
        <taxon>Dikarya</taxon>
        <taxon>Ascomycota</taxon>
        <taxon>Pezizomycotina</taxon>
        <taxon>Eurotiomycetes</taxon>
        <taxon>Eurotiomycetidae</taxon>
        <taxon>Eurotiales</taxon>
        <taxon>Aspergillaceae</taxon>
        <taxon>Aspergillus</taxon>
        <taxon>Aspergillus subgen. Nidulantes</taxon>
    </lineage>
</organism>
<feature type="compositionally biased region" description="Polar residues" evidence="1">
    <location>
        <begin position="122"/>
        <end position="137"/>
    </location>
</feature>
<sequence>MACPMSRLAPIIINRSKLLSKLGRRKAAGLRSKSDSNLADLKTQFPPSRREALLWCSTPNPIVERYRKILQGTRPTKAILRSSRSPIGDLLPGFGRYRQYYTSTGFSPADIEARVDSPITLSSAASPTQDHARSSISKPPVSDPTAPSDGYTTKQCPSQRWSQITGSSSRRTILRASSSARPSRTARVEDYELRPRL</sequence>
<dbReference type="Proteomes" id="UP001610446">
    <property type="component" value="Unassembled WGS sequence"/>
</dbReference>
<feature type="compositionally biased region" description="Polar residues" evidence="1">
    <location>
        <begin position="150"/>
        <end position="171"/>
    </location>
</feature>
<feature type="region of interest" description="Disordered" evidence="1">
    <location>
        <begin position="122"/>
        <end position="197"/>
    </location>
</feature>
<keyword evidence="3" id="KW-1185">Reference proteome</keyword>
<gene>
    <name evidence="2" type="ORF">BJY01DRAFT_111127</name>
</gene>
<proteinExistence type="predicted"/>
<evidence type="ECO:0000313" key="3">
    <source>
        <dbReference type="Proteomes" id="UP001610446"/>
    </source>
</evidence>
<evidence type="ECO:0000313" key="2">
    <source>
        <dbReference type="EMBL" id="KAL2830936.1"/>
    </source>
</evidence>
<comment type="caution">
    <text evidence="2">The sequence shown here is derived from an EMBL/GenBank/DDBJ whole genome shotgun (WGS) entry which is preliminary data.</text>
</comment>
<evidence type="ECO:0000256" key="1">
    <source>
        <dbReference type="SAM" id="MobiDB-lite"/>
    </source>
</evidence>
<accession>A0ABR4ITC2</accession>
<dbReference type="EMBL" id="JBFXLU010000296">
    <property type="protein sequence ID" value="KAL2830936.1"/>
    <property type="molecule type" value="Genomic_DNA"/>
</dbReference>
<evidence type="ECO:0008006" key="4">
    <source>
        <dbReference type="Google" id="ProtNLM"/>
    </source>
</evidence>
<feature type="compositionally biased region" description="Basic and acidic residues" evidence="1">
    <location>
        <begin position="186"/>
        <end position="197"/>
    </location>
</feature>
<name>A0ABR4ITC2_9EURO</name>
<reference evidence="2 3" key="1">
    <citation type="submission" date="2024-07" db="EMBL/GenBank/DDBJ databases">
        <title>Section-level genome sequencing and comparative genomics of Aspergillus sections Usti and Cavernicolus.</title>
        <authorList>
            <consortium name="Lawrence Berkeley National Laboratory"/>
            <person name="Nybo J.L."/>
            <person name="Vesth T.C."/>
            <person name="Theobald S."/>
            <person name="Frisvad J.C."/>
            <person name="Larsen T.O."/>
            <person name="Kjaerboelling I."/>
            <person name="Rothschild-Mancinelli K."/>
            <person name="Lyhne E.K."/>
            <person name="Kogle M.E."/>
            <person name="Barry K."/>
            <person name="Clum A."/>
            <person name="Na H."/>
            <person name="Ledsgaard L."/>
            <person name="Lin J."/>
            <person name="Lipzen A."/>
            <person name="Kuo A."/>
            <person name="Riley R."/>
            <person name="Mondo S."/>
            <person name="Labutti K."/>
            <person name="Haridas S."/>
            <person name="Pangalinan J."/>
            <person name="Salamov A.A."/>
            <person name="Simmons B.A."/>
            <person name="Magnuson J.K."/>
            <person name="Chen J."/>
            <person name="Drula E."/>
            <person name="Henrissat B."/>
            <person name="Wiebenga A."/>
            <person name="Lubbers R.J."/>
            <person name="Gomes A.C."/>
            <person name="Makela M.R."/>
            <person name="Stajich J."/>
            <person name="Grigoriev I.V."/>
            <person name="Mortensen U.H."/>
            <person name="De Vries R.P."/>
            <person name="Baker S.E."/>
            <person name="Andersen M.R."/>
        </authorList>
    </citation>
    <scope>NUCLEOTIDE SEQUENCE [LARGE SCALE GENOMIC DNA]</scope>
    <source>
        <strain evidence="2 3">CBS 123904</strain>
    </source>
</reference>
<feature type="compositionally biased region" description="Low complexity" evidence="1">
    <location>
        <begin position="175"/>
        <end position="185"/>
    </location>
</feature>
<protein>
    <recommendedName>
        <fullName evidence="4">Mitochondrial zinc maintenance protein 1, mitochondrial</fullName>
    </recommendedName>
</protein>